<reference evidence="2" key="2">
    <citation type="submission" date="2023-06" db="EMBL/GenBank/DDBJ databases">
        <authorList>
            <person name="Ma L."/>
            <person name="Liu K.-W."/>
            <person name="Li Z."/>
            <person name="Hsiao Y.-Y."/>
            <person name="Qi Y."/>
            <person name="Fu T."/>
            <person name="Tang G."/>
            <person name="Zhang D."/>
            <person name="Sun W.-H."/>
            <person name="Liu D.-K."/>
            <person name="Li Y."/>
            <person name="Chen G.-Z."/>
            <person name="Liu X.-D."/>
            <person name="Liao X.-Y."/>
            <person name="Jiang Y.-T."/>
            <person name="Yu X."/>
            <person name="Hao Y."/>
            <person name="Huang J."/>
            <person name="Zhao X.-W."/>
            <person name="Ke S."/>
            <person name="Chen Y.-Y."/>
            <person name="Wu W.-L."/>
            <person name="Hsu J.-L."/>
            <person name="Lin Y.-F."/>
            <person name="Huang M.-D."/>
            <person name="Li C.-Y."/>
            <person name="Huang L."/>
            <person name="Wang Z.-W."/>
            <person name="Zhao X."/>
            <person name="Zhong W.-Y."/>
            <person name="Peng D.-H."/>
            <person name="Ahmad S."/>
            <person name="Lan S."/>
            <person name="Zhang J.-S."/>
            <person name="Tsai W.-C."/>
            <person name="Van De Peer Y."/>
            <person name="Liu Z.-J."/>
        </authorList>
    </citation>
    <scope>NUCLEOTIDE SEQUENCE</scope>
    <source>
        <strain evidence="2">CP</strain>
        <tissue evidence="2">Leaves</tissue>
    </source>
</reference>
<dbReference type="PANTHER" id="PTHR33710:SF71">
    <property type="entry name" value="ENDONUCLEASE_EXONUCLEASE_PHOSPHATASE DOMAIN-CONTAINING PROTEIN"/>
    <property type="match status" value="1"/>
</dbReference>
<comment type="caution">
    <text evidence="2">The sequence shown here is derived from an EMBL/GenBank/DDBJ whole genome shotgun (WGS) entry which is preliminary data.</text>
</comment>
<dbReference type="InterPro" id="IPR005135">
    <property type="entry name" value="Endo/exonuclease/phosphatase"/>
</dbReference>
<accession>A0AAV9EF34</accession>
<organism evidence="2 3">
    <name type="scientific">Acorus calamus</name>
    <name type="common">Sweet flag</name>
    <dbReference type="NCBI Taxonomy" id="4465"/>
    <lineage>
        <taxon>Eukaryota</taxon>
        <taxon>Viridiplantae</taxon>
        <taxon>Streptophyta</taxon>
        <taxon>Embryophyta</taxon>
        <taxon>Tracheophyta</taxon>
        <taxon>Spermatophyta</taxon>
        <taxon>Magnoliopsida</taxon>
        <taxon>Liliopsida</taxon>
        <taxon>Acoraceae</taxon>
        <taxon>Acorus</taxon>
    </lineage>
</organism>
<dbReference type="Gene3D" id="3.60.10.10">
    <property type="entry name" value="Endonuclease/exonuclease/phosphatase"/>
    <property type="match status" value="1"/>
</dbReference>
<dbReference type="SUPFAM" id="SSF56219">
    <property type="entry name" value="DNase I-like"/>
    <property type="match status" value="1"/>
</dbReference>
<feature type="domain" description="Endonuclease/exonuclease/phosphatase" evidence="1">
    <location>
        <begin position="3"/>
        <end position="215"/>
    </location>
</feature>
<evidence type="ECO:0000259" key="1">
    <source>
        <dbReference type="Pfam" id="PF03372"/>
    </source>
</evidence>
<proteinExistence type="predicted"/>
<reference evidence="2" key="1">
    <citation type="journal article" date="2023" name="Nat. Commun.">
        <title>Diploid and tetraploid genomes of Acorus and the evolution of monocots.</title>
        <authorList>
            <person name="Ma L."/>
            <person name="Liu K.W."/>
            <person name="Li Z."/>
            <person name="Hsiao Y.Y."/>
            <person name="Qi Y."/>
            <person name="Fu T."/>
            <person name="Tang G.D."/>
            <person name="Zhang D."/>
            <person name="Sun W.H."/>
            <person name="Liu D.K."/>
            <person name="Li Y."/>
            <person name="Chen G.Z."/>
            <person name="Liu X.D."/>
            <person name="Liao X.Y."/>
            <person name="Jiang Y.T."/>
            <person name="Yu X."/>
            <person name="Hao Y."/>
            <person name="Huang J."/>
            <person name="Zhao X.W."/>
            <person name="Ke S."/>
            <person name="Chen Y.Y."/>
            <person name="Wu W.L."/>
            <person name="Hsu J.L."/>
            <person name="Lin Y.F."/>
            <person name="Huang M.D."/>
            <person name="Li C.Y."/>
            <person name="Huang L."/>
            <person name="Wang Z.W."/>
            <person name="Zhao X."/>
            <person name="Zhong W.Y."/>
            <person name="Peng D.H."/>
            <person name="Ahmad S."/>
            <person name="Lan S."/>
            <person name="Zhang J.S."/>
            <person name="Tsai W.C."/>
            <person name="Van de Peer Y."/>
            <person name="Liu Z.J."/>
        </authorList>
    </citation>
    <scope>NUCLEOTIDE SEQUENCE</scope>
    <source>
        <strain evidence="2">CP</strain>
    </source>
</reference>
<dbReference type="AlphaFoldDB" id="A0AAV9EF34"/>
<dbReference type="GO" id="GO:0003824">
    <property type="term" value="F:catalytic activity"/>
    <property type="evidence" value="ECO:0007669"/>
    <property type="project" value="InterPro"/>
</dbReference>
<dbReference type="Pfam" id="PF03372">
    <property type="entry name" value="Exo_endo_phos"/>
    <property type="match status" value="1"/>
</dbReference>
<gene>
    <name evidence="2" type="ORF">QJS10_CPA08g00605</name>
</gene>
<dbReference type="EMBL" id="JAUJYO010000008">
    <property type="protein sequence ID" value="KAK1310988.1"/>
    <property type="molecule type" value="Genomic_DNA"/>
</dbReference>
<dbReference type="PANTHER" id="PTHR33710">
    <property type="entry name" value="BNAC02G09200D PROTEIN"/>
    <property type="match status" value="1"/>
</dbReference>
<keyword evidence="3" id="KW-1185">Reference proteome</keyword>
<name>A0AAV9EF34_ACOCL</name>
<evidence type="ECO:0000313" key="2">
    <source>
        <dbReference type="EMBL" id="KAK1310988.1"/>
    </source>
</evidence>
<protein>
    <recommendedName>
        <fullName evidence="1">Endonuclease/exonuclease/phosphatase domain-containing protein</fullName>
    </recommendedName>
</protein>
<dbReference type="Proteomes" id="UP001180020">
    <property type="component" value="Unassembled WGS sequence"/>
</dbReference>
<dbReference type="InterPro" id="IPR036691">
    <property type="entry name" value="Endo/exonu/phosph_ase_sf"/>
</dbReference>
<sequence>MHDPRKRRALADMVKEFAVNLCCIQETKLADPDRRILEELGAGRLDQMIWKNAIGTSGGIIIAWNSAVWEKMDWLEGGWSLSILLRNKLSNGCCAFSGVYGPHEAVNMRSLWMELSAVRAAWGVPGCIAGDFNITRYCGERNRDDQESRTMQIFSEWINEEALLDLPIPNHAFTWSNMRDDPALARLDRVLIDMDWDDIFPGCEVRGLTRILSDHTPLFFSSQTSQRKPRKFHFESWWARVEGFDEVVRESWDADAGGRQGARRLAFKLRRLKHKLKVWGKQAKRQQTQKKNDLAVTIDEVDVAEDAGGLTEEERRRRLQSRMDYAEVLKQEEIEWRQRSKALWLKAGDNNTRYFHKMASIRKRSNRISQLLVDDVLIENENDIGIALADHFQKAFKKDRGWRPRWFDEDLLRLPTSCLEELEAVFSEEEVKAAVFGADGDKATGPDGFGLHFFQNHWNVVRGDVMDVFTELQRGAAGLGCLNA</sequence>
<evidence type="ECO:0000313" key="3">
    <source>
        <dbReference type="Proteomes" id="UP001180020"/>
    </source>
</evidence>